<evidence type="ECO:0000256" key="4">
    <source>
        <dbReference type="ARBA" id="ARBA00023125"/>
    </source>
</evidence>
<keyword evidence="3" id="KW-0731">Sigma factor</keyword>
<dbReference type="InterPro" id="IPR007627">
    <property type="entry name" value="RNA_pol_sigma70_r2"/>
</dbReference>
<keyword evidence="5" id="KW-0804">Transcription</keyword>
<dbReference type="InterPro" id="IPR036388">
    <property type="entry name" value="WH-like_DNA-bd_sf"/>
</dbReference>
<name>A0A6J4QD27_9ACTN</name>
<dbReference type="PANTHER" id="PTHR43133">
    <property type="entry name" value="RNA POLYMERASE ECF-TYPE SIGMA FACTO"/>
    <property type="match status" value="1"/>
</dbReference>
<reference evidence="9" key="1">
    <citation type="submission" date="2020-02" db="EMBL/GenBank/DDBJ databases">
        <authorList>
            <person name="Meier V. D."/>
        </authorList>
    </citation>
    <scope>NUCLEOTIDE SEQUENCE</scope>
    <source>
        <strain evidence="9">AVDCRST_MAG82</strain>
    </source>
</reference>
<dbReference type="InterPro" id="IPR013324">
    <property type="entry name" value="RNA_pol_sigma_r3/r4-like"/>
</dbReference>
<dbReference type="GO" id="GO:0016987">
    <property type="term" value="F:sigma factor activity"/>
    <property type="evidence" value="ECO:0007669"/>
    <property type="project" value="UniProtKB-KW"/>
</dbReference>
<evidence type="ECO:0008006" key="10">
    <source>
        <dbReference type="Google" id="ProtNLM"/>
    </source>
</evidence>
<dbReference type="PANTHER" id="PTHR43133:SF8">
    <property type="entry name" value="RNA POLYMERASE SIGMA FACTOR HI_1459-RELATED"/>
    <property type="match status" value="1"/>
</dbReference>
<dbReference type="Gene3D" id="1.10.1740.10">
    <property type="match status" value="1"/>
</dbReference>
<organism evidence="9">
    <name type="scientific">uncultured Rubrobacteraceae bacterium</name>
    <dbReference type="NCBI Taxonomy" id="349277"/>
    <lineage>
        <taxon>Bacteria</taxon>
        <taxon>Bacillati</taxon>
        <taxon>Actinomycetota</taxon>
        <taxon>Rubrobacteria</taxon>
        <taxon>Rubrobacterales</taxon>
        <taxon>Rubrobacteraceae</taxon>
        <taxon>environmental samples</taxon>
    </lineage>
</organism>
<evidence type="ECO:0000256" key="5">
    <source>
        <dbReference type="ARBA" id="ARBA00023163"/>
    </source>
</evidence>
<evidence type="ECO:0000256" key="3">
    <source>
        <dbReference type="ARBA" id="ARBA00023082"/>
    </source>
</evidence>
<feature type="domain" description="RNA polymerase sigma factor 70 region 4 type 2" evidence="8">
    <location>
        <begin position="123"/>
        <end position="175"/>
    </location>
</feature>
<feature type="domain" description="RNA polymerase sigma-70 region 2" evidence="7">
    <location>
        <begin position="23"/>
        <end position="90"/>
    </location>
</feature>
<dbReference type="InterPro" id="IPR013325">
    <property type="entry name" value="RNA_pol_sigma_r2"/>
</dbReference>
<dbReference type="SUPFAM" id="SSF88659">
    <property type="entry name" value="Sigma3 and sigma4 domains of RNA polymerase sigma factors"/>
    <property type="match status" value="1"/>
</dbReference>
<dbReference type="InterPro" id="IPR039425">
    <property type="entry name" value="RNA_pol_sigma-70-like"/>
</dbReference>
<evidence type="ECO:0000256" key="2">
    <source>
        <dbReference type="ARBA" id="ARBA00023015"/>
    </source>
</evidence>
<dbReference type="InterPro" id="IPR014284">
    <property type="entry name" value="RNA_pol_sigma-70_dom"/>
</dbReference>
<comment type="similarity">
    <text evidence="1">Belongs to the sigma-70 factor family. ECF subfamily.</text>
</comment>
<dbReference type="GO" id="GO:0003677">
    <property type="term" value="F:DNA binding"/>
    <property type="evidence" value="ECO:0007669"/>
    <property type="project" value="UniProtKB-KW"/>
</dbReference>
<evidence type="ECO:0000259" key="7">
    <source>
        <dbReference type="Pfam" id="PF04542"/>
    </source>
</evidence>
<dbReference type="Gene3D" id="1.10.10.10">
    <property type="entry name" value="Winged helix-like DNA-binding domain superfamily/Winged helix DNA-binding domain"/>
    <property type="match status" value="1"/>
</dbReference>
<proteinExistence type="inferred from homology"/>
<evidence type="ECO:0000256" key="1">
    <source>
        <dbReference type="ARBA" id="ARBA00010641"/>
    </source>
</evidence>
<dbReference type="EMBL" id="CADCVA010000343">
    <property type="protein sequence ID" value="CAA9439634.1"/>
    <property type="molecule type" value="Genomic_DNA"/>
</dbReference>
<accession>A0A6J4QD27</accession>
<dbReference type="GO" id="GO:0006352">
    <property type="term" value="P:DNA-templated transcription initiation"/>
    <property type="evidence" value="ECO:0007669"/>
    <property type="project" value="InterPro"/>
</dbReference>
<evidence type="ECO:0000256" key="6">
    <source>
        <dbReference type="SAM" id="MobiDB-lite"/>
    </source>
</evidence>
<dbReference type="Pfam" id="PF04542">
    <property type="entry name" value="Sigma70_r2"/>
    <property type="match status" value="1"/>
</dbReference>
<feature type="region of interest" description="Disordered" evidence="6">
    <location>
        <begin position="94"/>
        <end position="115"/>
    </location>
</feature>
<evidence type="ECO:0000313" key="9">
    <source>
        <dbReference type="EMBL" id="CAA9439634.1"/>
    </source>
</evidence>
<dbReference type="NCBIfam" id="TIGR02937">
    <property type="entry name" value="sigma70-ECF"/>
    <property type="match status" value="1"/>
</dbReference>
<sequence>MSTGEWALISRASRGDVEAFSKLVHAHSDLVRGITLRMLDSQEAQDASQEVWVRAWANIDGFRGDSAFGTWLHRITVNTCLGFRRKESRRTAREVGEGAAYLSQASGGDTDPERAALDAERRGEIRSALGNVRPEHRAAMVMRHMEGLSCAEVSAVLGVPSGTVKGWASRGRAAMLTALTEGSSSDRIVRPRLGAIARGGD</sequence>
<dbReference type="SUPFAM" id="SSF88946">
    <property type="entry name" value="Sigma2 domain of RNA polymerase sigma factors"/>
    <property type="match status" value="1"/>
</dbReference>
<keyword evidence="4" id="KW-0238">DNA-binding</keyword>
<gene>
    <name evidence="9" type="ORF">AVDCRST_MAG82-2727</name>
</gene>
<dbReference type="InterPro" id="IPR013249">
    <property type="entry name" value="RNA_pol_sigma70_r4_t2"/>
</dbReference>
<dbReference type="Pfam" id="PF08281">
    <property type="entry name" value="Sigma70_r4_2"/>
    <property type="match status" value="1"/>
</dbReference>
<dbReference type="AlphaFoldDB" id="A0A6J4QD27"/>
<evidence type="ECO:0000259" key="8">
    <source>
        <dbReference type="Pfam" id="PF08281"/>
    </source>
</evidence>
<dbReference type="CDD" id="cd06171">
    <property type="entry name" value="Sigma70_r4"/>
    <property type="match status" value="1"/>
</dbReference>
<protein>
    <recommendedName>
        <fullName evidence="10">RNA polymerase ECF-type sigma factor</fullName>
    </recommendedName>
</protein>
<keyword evidence="2" id="KW-0805">Transcription regulation</keyword>